<dbReference type="EMBL" id="KV454370">
    <property type="protein sequence ID" value="ODQ68717.1"/>
    <property type="molecule type" value="Genomic_DNA"/>
</dbReference>
<protein>
    <submittedName>
        <fullName evidence="1">Uncharacterized protein</fullName>
    </submittedName>
</protein>
<accession>A0A1E3PV46</accession>
<reference evidence="1 3" key="1">
    <citation type="journal article" date="2016" name="Proc. Natl. Acad. Sci. U.S.A.">
        <title>Comparative genomics of biotechnologically important yeasts.</title>
        <authorList>
            <person name="Riley R."/>
            <person name="Haridas S."/>
            <person name="Wolfe K.H."/>
            <person name="Lopes M.R."/>
            <person name="Hittinger C.T."/>
            <person name="Goeker M."/>
            <person name="Salamov A.A."/>
            <person name="Wisecaver J.H."/>
            <person name="Long T.M."/>
            <person name="Calvey C.H."/>
            <person name="Aerts A.L."/>
            <person name="Barry K.W."/>
            <person name="Choi C."/>
            <person name="Clum A."/>
            <person name="Coughlan A.Y."/>
            <person name="Deshpande S."/>
            <person name="Douglass A.P."/>
            <person name="Hanson S.J."/>
            <person name="Klenk H.-P."/>
            <person name="LaButti K.M."/>
            <person name="Lapidus A."/>
            <person name="Lindquist E.A."/>
            <person name="Lipzen A.M."/>
            <person name="Meier-Kolthoff J.P."/>
            <person name="Ohm R.A."/>
            <person name="Otillar R.P."/>
            <person name="Pangilinan J.L."/>
            <person name="Peng Y."/>
            <person name="Rokas A."/>
            <person name="Rosa C.A."/>
            <person name="Scheuner C."/>
            <person name="Sibirny A.A."/>
            <person name="Slot J.C."/>
            <person name="Stielow J.B."/>
            <person name="Sun H."/>
            <person name="Kurtzman C.P."/>
            <person name="Blackwell M."/>
            <person name="Grigoriev I.V."/>
            <person name="Jeffries T.W."/>
        </authorList>
    </citation>
    <scope>NUCLEOTIDE SEQUENCE [LARGE SCALE GENOMIC DNA]</scope>
    <source>
        <strain evidence="1 3">NRRL Y-11557</strain>
    </source>
</reference>
<evidence type="ECO:0000313" key="3">
    <source>
        <dbReference type="Proteomes" id="UP000094385"/>
    </source>
</evidence>
<gene>
    <name evidence="2" type="ORF">LIPSTDRAFT_69606</name>
    <name evidence="1" type="ORF">LIPSTDRAFT_76810</name>
</gene>
<dbReference type="AlphaFoldDB" id="A0A1E3PV46"/>
<dbReference type="EMBL" id="KV454292">
    <property type="protein sequence ID" value="ODQ74061.1"/>
    <property type="molecule type" value="Genomic_DNA"/>
</dbReference>
<keyword evidence="3" id="KW-1185">Reference proteome</keyword>
<sequence>MRDLVFLASQTVLCRTLPQQRHSSLFVVIPLSLYSVPSLKLVAEFRLSLHLRIISYSNIFVWSGSVLITVYDLWRGA</sequence>
<evidence type="ECO:0000313" key="1">
    <source>
        <dbReference type="EMBL" id="ODQ68717.1"/>
    </source>
</evidence>
<evidence type="ECO:0000313" key="2">
    <source>
        <dbReference type="EMBL" id="ODQ74061.1"/>
    </source>
</evidence>
<organism evidence="1 3">
    <name type="scientific">Lipomyces starkeyi NRRL Y-11557</name>
    <dbReference type="NCBI Taxonomy" id="675824"/>
    <lineage>
        <taxon>Eukaryota</taxon>
        <taxon>Fungi</taxon>
        <taxon>Dikarya</taxon>
        <taxon>Ascomycota</taxon>
        <taxon>Saccharomycotina</taxon>
        <taxon>Lipomycetes</taxon>
        <taxon>Lipomycetales</taxon>
        <taxon>Lipomycetaceae</taxon>
        <taxon>Lipomyces</taxon>
    </lineage>
</organism>
<proteinExistence type="predicted"/>
<name>A0A1E3PV46_LIPST</name>
<dbReference type="Proteomes" id="UP000094385">
    <property type="component" value="Unassembled WGS sequence"/>
</dbReference>